<dbReference type="GO" id="GO:0008413">
    <property type="term" value="F:8-oxo-7,8-dihydroguanosine triphosphate pyrophosphatase activity"/>
    <property type="evidence" value="ECO:0007669"/>
    <property type="project" value="TreeGrafter"/>
</dbReference>
<dbReference type="InterPro" id="IPR015797">
    <property type="entry name" value="NUDIX_hydrolase-like_dom_sf"/>
</dbReference>
<dbReference type="GO" id="GO:0046872">
    <property type="term" value="F:metal ion binding"/>
    <property type="evidence" value="ECO:0007669"/>
    <property type="project" value="UniProtKB-KW"/>
</dbReference>
<proteinExistence type="inferred from homology"/>
<feature type="domain" description="Nudix hydrolase" evidence="14">
    <location>
        <begin position="271"/>
        <end position="401"/>
    </location>
</feature>
<evidence type="ECO:0000256" key="11">
    <source>
        <dbReference type="ARBA" id="ARBA00038905"/>
    </source>
</evidence>
<keyword evidence="4" id="KW-0235">DNA replication</keyword>
<dbReference type="PROSITE" id="PS50937">
    <property type="entry name" value="HTH_MERR_2"/>
    <property type="match status" value="1"/>
</dbReference>
<dbReference type="InterPro" id="IPR000551">
    <property type="entry name" value="MerR-type_HTH_dom"/>
</dbReference>
<dbReference type="GO" id="GO:0044715">
    <property type="term" value="F:8-oxo-dGDP phosphatase activity"/>
    <property type="evidence" value="ECO:0007669"/>
    <property type="project" value="TreeGrafter"/>
</dbReference>
<organism evidence="15 16">
    <name type="scientific">Auraticoccus monumenti</name>
    <dbReference type="NCBI Taxonomy" id="675864"/>
    <lineage>
        <taxon>Bacteria</taxon>
        <taxon>Bacillati</taxon>
        <taxon>Actinomycetota</taxon>
        <taxon>Actinomycetes</taxon>
        <taxon>Propionibacteriales</taxon>
        <taxon>Propionibacteriaceae</taxon>
        <taxon>Auraticoccus</taxon>
    </lineage>
</organism>
<reference evidence="15 16" key="1">
    <citation type="submission" date="2016-10" db="EMBL/GenBank/DDBJ databases">
        <authorList>
            <person name="de Groot N.N."/>
        </authorList>
    </citation>
    <scope>NUCLEOTIDE SEQUENCE [LARGE SCALE GENOMIC DNA]</scope>
    <source>
        <strain evidence="15 16">MON 2.2</strain>
    </source>
</reference>
<feature type="domain" description="HTH merR-type" evidence="13">
    <location>
        <begin position="2"/>
        <end position="70"/>
    </location>
</feature>
<keyword evidence="5" id="KW-0479">Metal-binding</keyword>
<gene>
    <name evidence="15" type="ORF">SAMN04489747_3017</name>
</gene>
<protein>
    <recommendedName>
        <fullName evidence="11">8-oxo-dGTP diphosphatase</fullName>
        <ecNumber evidence="11">3.6.1.55</ecNumber>
    </recommendedName>
</protein>
<comment type="similarity">
    <text evidence="2">Belongs to the Nudix hydrolase family.</text>
</comment>
<dbReference type="PROSITE" id="PS00893">
    <property type="entry name" value="NUDIX_BOX"/>
    <property type="match status" value="1"/>
</dbReference>
<dbReference type="PANTHER" id="PTHR47707">
    <property type="entry name" value="8-OXO-DGTP DIPHOSPHATASE"/>
    <property type="match status" value="1"/>
</dbReference>
<dbReference type="GO" id="GO:0006260">
    <property type="term" value="P:DNA replication"/>
    <property type="evidence" value="ECO:0007669"/>
    <property type="project" value="UniProtKB-KW"/>
</dbReference>
<dbReference type="PRINTS" id="PR00502">
    <property type="entry name" value="NUDIXFAMILY"/>
</dbReference>
<comment type="catalytic activity">
    <reaction evidence="10">
        <text>8-oxo-dGTP + H2O = 8-oxo-dGMP + diphosphate + H(+)</text>
        <dbReference type="Rhea" id="RHEA:31575"/>
        <dbReference type="ChEBI" id="CHEBI:15377"/>
        <dbReference type="ChEBI" id="CHEBI:15378"/>
        <dbReference type="ChEBI" id="CHEBI:33019"/>
        <dbReference type="ChEBI" id="CHEBI:63224"/>
        <dbReference type="ChEBI" id="CHEBI:77896"/>
        <dbReference type="EC" id="3.6.1.55"/>
    </reaction>
</comment>
<dbReference type="Pfam" id="PF00293">
    <property type="entry name" value="NUDIX"/>
    <property type="match status" value="1"/>
</dbReference>
<evidence type="ECO:0000256" key="4">
    <source>
        <dbReference type="ARBA" id="ARBA00022705"/>
    </source>
</evidence>
<dbReference type="PROSITE" id="PS51462">
    <property type="entry name" value="NUDIX"/>
    <property type="match status" value="1"/>
</dbReference>
<dbReference type="InterPro" id="IPR020084">
    <property type="entry name" value="NUDIX_hydrolase_CS"/>
</dbReference>
<evidence type="ECO:0000256" key="6">
    <source>
        <dbReference type="ARBA" id="ARBA00022763"/>
    </source>
</evidence>
<dbReference type="EMBL" id="LT629688">
    <property type="protein sequence ID" value="SDE28646.1"/>
    <property type="molecule type" value="Genomic_DNA"/>
</dbReference>
<keyword evidence="12" id="KW-0175">Coiled coil</keyword>
<evidence type="ECO:0000256" key="7">
    <source>
        <dbReference type="ARBA" id="ARBA00022801"/>
    </source>
</evidence>
<keyword evidence="16" id="KW-1185">Reference proteome</keyword>
<dbReference type="EC" id="3.6.1.55" evidence="11"/>
<dbReference type="GO" id="GO:0035539">
    <property type="term" value="F:8-oxo-7,8-dihydrodeoxyguanosine triphosphate pyrophosphatase activity"/>
    <property type="evidence" value="ECO:0007669"/>
    <property type="project" value="UniProtKB-EC"/>
</dbReference>
<dbReference type="InterPro" id="IPR047127">
    <property type="entry name" value="MutT-like"/>
</dbReference>
<dbReference type="InterPro" id="IPR020476">
    <property type="entry name" value="Nudix_hydrolase"/>
</dbReference>
<keyword evidence="6" id="KW-0227">DNA damage</keyword>
<evidence type="ECO:0000256" key="5">
    <source>
        <dbReference type="ARBA" id="ARBA00022723"/>
    </source>
</evidence>
<keyword evidence="8" id="KW-0460">Magnesium</keyword>
<keyword evidence="3" id="KW-0515">Mutator protein</keyword>
<evidence type="ECO:0000313" key="16">
    <source>
        <dbReference type="Proteomes" id="UP000198546"/>
    </source>
</evidence>
<accession>A0A1G7BQL9</accession>
<evidence type="ECO:0000256" key="12">
    <source>
        <dbReference type="SAM" id="Coils"/>
    </source>
</evidence>
<dbReference type="GO" id="GO:0006281">
    <property type="term" value="P:DNA repair"/>
    <property type="evidence" value="ECO:0007669"/>
    <property type="project" value="UniProtKB-KW"/>
</dbReference>
<dbReference type="InterPro" id="IPR000086">
    <property type="entry name" value="NUDIX_hydrolase_dom"/>
</dbReference>
<dbReference type="SUPFAM" id="SSF46955">
    <property type="entry name" value="Putative DNA-binding domain"/>
    <property type="match status" value="1"/>
</dbReference>
<name>A0A1G7BQL9_9ACTN</name>
<evidence type="ECO:0000256" key="8">
    <source>
        <dbReference type="ARBA" id="ARBA00022842"/>
    </source>
</evidence>
<dbReference type="GO" id="GO:0003677">
    <property type="term" value="F:DNA binding"/>
    <property type="evidence" value="ECO:0007669"/>
    <property type="project" value="UniProtKB-KW"/>
</dbReference>
<evidence type="ECO:0000256" key="9">
    <source>
        <dbReference type="ARBA" id="ARBA00023204"/>
    </source>
</evidence>
<keyword evidence="15" id="KW-0238">DNA-binding</keyword>
<dbReference type="Gene3D" id="3.90.79.10">
    <property type="entry name" value="Nucleoside Triphosphate Pyrophosphohydrolase"/>
    <property type="match status" value="1"/>
</dbReference>
<dbReference type="STRING" id="675864.SAMN04489747_3017"/>
<evidence type="ECO:0000256" key="2">
    <source>
        <dbReference type="ARBA" id="ARBA00005582"/>
    </source>
</evidence>
<comment type="cofactor">
    <cofactor evidence="1">
        <name>Mg(2+)</name>
        <dbReference type="ChEBI" id="CHEBI:18420"/>
    </cofactor>
</comment>
<keyword evidence="7" id="KW-0378">Hydrolase</keyword>
<evidence type="ECO:0000259" key="14">
    <source>
        <dbReference type="PROSITE" id="PS51462"/>
    </source>
</evidence>
<dbReference type="Proteomes" id="UP000198546">
    <property type="component" value="Chromosome i"/>
</dbReference>
<evidence type="ECO:0000313" key="15">
    <source>
        <dbReference type="EMBL" id="SDE28646.1"/>
    </source>
</evidence>
<evidence type="ECO:0000256" key="1">
    <source>
        <dbReference type="ARBA" id="ARBA00001946"/>
    </source>
</evidence>
<sequence length="406" mass="44096">MVWSTRQLADLAHTTVPTVRHYHKVGLLDLPERGSNGYKHYGVPHLVRLLQVLRLSDLGMPLARIAELDLPGADLDEAIELLDAELAAATERMVRVREELAAVRDHGSPVDVPNGFAPVARELSDAQRAMLMMFAAVLDEADLEQLRQAMLVPDPAVEEFEELPEDADDATVDLLVGRMIASARRTRESHPALLDATARSPQGATSAQLAMARALVEFYNPTQIRVLEQVDAAFRDEAEEPASGEDVAEDVEGSVAEGATEVAPAVTPRDTPPLVVGAALADRLERPTTVLAARRRRGALAGWWEFPGGKVEPGEAPVDALVRELDEELGLREVTVGDELPAPDGGWPLPNGSALRVWWVVTAEEVRPGPDHDEVRWLRPDTVLDVEWLPGDVPLAQRLADGLLGG</sequence>
<dbReference type="GO" id="GO:0006355">
    <property type="term" value="P:regulation of DNA-templated transcription"/>
    <property type="evidence" value="ECO:0007669"/>
    <property type="project" value="InterPro"/>
</dbReference>
<dbReference type="InterPro" id="IPR009061">
    <property type="entry name" value="DNA-bd_dom_put_sf"/>
</dbReference>
<dbReference type="RefSeq" id="WP_157677157.1">
    <property type="nucleotide sequence ID" value="NZ_LT629688.1"/>
</dbReference>
<dbReference type="GO" id="GO:0044716">
    <property type="term" value="F:8-oxo-GDP phosphatase activity"/>
    <property type="evidence" value="ECO:0007669"/>
    <property type="project" value="TreeGrafter"/>
</dbReference>
<dbReference type="OrthoDB" id="5242095at2"/>
<evidence type="ECO:0000259" key="13">
    <source>
        <dbReference type="PROSITE" id="PS50937"/>
    </source>
</evidence>
<dbReference type="AlphaFoldDB" id="A0A1G7BQL9"/>
<keyword evidence="9" id="KW-0234">DNA repair</keyword>
<dbReference type="Pfam" id="PF13411">
    <property type="entry name" value="MerR_1"/>
    <property type="match status" value="1"/>
</dbReference>
<evidence type="ECO:0000256" key="3">
    <source>
        <dbReference type="ARBA" id="ARBA00022457"/>
    </source>
</evidence>
<dbReference type="PANTHER" id="PTHR47707:SF1">
    <property type="entry name" value="NUDIX HYDROLASE FAMILY PROTEIN"/>
    <property type="match status" value="1"/>
</dbReference>
<evidence type="ECO:0000256" key="10">
    <source>
        <dbReference type="ARBA" id="ARBA00035861"/>
    </source>
</evidence>
<dbReference type="Gene3D" id="1.10.1660.10">
    <property type="match status" value="1"/>
</dbReference>
<dbReference type="SUPFAM" id="SSF55811">
    <property type="entry name" value="Nudix"/>
    <property type="match status" value="1"/>
</dbReference>
<dbReference type="SMART" id="SM00422">
    <property type="entry name" value="HTH_MERR"/>
    <property type="match status" value="1"/>
</dbReference>
<feature type="coiled-coil region" evidence="12">
    <location>
        <begin position="79"/>
        <end position="106"/>
    </location>
</feature>